<feature type="transmembrane region" description="Helical" evidence="1">
    <location>
        <begin position="136"/>
        <end position="158"/>
    </location>
</feature>
<dbReference type="EMBL" id="FQZB01000008">
    <property type="protein sequence ID" value="SHJ45957.1"/>
    <property type="molecule type" value="Genomic_DNA"/>
</dbReference>
<reference evidence="2 3" key="1">
    <citation type="submission" date="2016-11" db="EMBL/GenBank/DDBJ databases">
        <authorList>
            <person name="Jaros S."/>
            <person name="Januszkiewicz K."/>
            <person name="Wedrychowicz H."/>
        </authorList>
    </citation>
    <scope>NUCLEOTIDE SEQUENCE [LARGE SCALE GENOMIC DNA]</scope>
    <source>
        <strain evidence="2 3">DSM 21758</strain>
    </source>
</reference>
<keyword evidence="1" id="KW-0812">Transmembrane</keyword>
<dbReference type="Proteomes" id="UP000184310">
    <property type="component" value="Unassembled WGS sequence"/>
</dbReference>
<evidence type="ECO:0000256" key="1">
    <source>
        <dbReference type="SAM" id="Phobius"/>
    </source>
</evidence>
<feature type="transmembrane region" description="Helical" evidence="1">
    <location>
        <begin position="66"/>
        <end position="88"/>
    </location>
</feature>
<gene>
    <name evidence="2" type="ORF">SAMN02745163_02029</name>
</gene>
<protein>
    <submittedName>
        <fullName evidence="2">Uncharacterized protein</fullName>
    </submittedName>
</protein>
<keyword evidence="1" id="KW-1133">Transmembrane helix</keyword>
<dbReference type="RefSeq" id="WP_072986661.1">
    <property type="nucleotide sequence ID" value="NZ_FQZB01000008.1"/>
</dbReference>
<name>A0A1M6JH07_9CLOT</name>
<dbReference type="AlphaFoldDB" id="A0A1M6JH07"/>
<accession>A0A1M6JH07</accession>
<proteinExistence type="predicted"/>
<evidence type="ECO:0000313" key="2">
    <source>
        <dbReference type="EMBL" id="SHJ45957.1"/>
    </source>
</evidence>
<feature type="transmembrane region" description="Helical" evidence="1">
    <location>
        <begin position="109"/>
        <end position="130"/>
    </location>
</feature>
<keyword evidence="3" id="KW-1185">Reference proteome</keyword>
<sequence length="200" mass="22931">MNLKKQLRINMIFIVSIIILIILSAFIVKTDNNMSTIIATIVGFIFVSQLLYISKVIYEDCPRSKQAPYVLGNIILFPALIGLLHYLYKRKPYTKCYKKEVRKLFKINMFLASISSVLFILFLNNIFSFLPNSINTTINTLIIISSGIFLILSIISIFKLRKVNHGTDKLIKRLQAPILLINLVPIVISIFIFSVYNLKL</sequence>
<feature type="transmembrane region" description="Helical" evidence="1">
    <location>
        <begin position="179"/>
        <end position="198"/>
    </location>
</feature>
<feature type="transmembrane region" description="Helical" evidence="1">
    <location>
        <begin position="35"/>
        <end position="54"/>
    </location>
</feature>
<keyword evidence="1" id="KW-0472">Membrane</keyword>
<feature type="transmembrane region" description="Helical" evidence="1">
    <location>
        <begin position="6"/>
        <end position="28"/>
    </location>
</feature>
<evidence type="ECO:0000313" key="3">
    <source>
        <dbReference type="Proteomes" id="UP000184310"/>
    </source>
</evidence>
<organism evidence="2 3">
    <name type="scientific">Clostridium cavendishii DSM 21758</name>
    <dbReference type="NCBI Taxonomy" id="1121302"/>
    <lineage>
        <taxon>Bacteria</taxon>
        <taxon>Bacillati</taxon>
        <taxon>Bacillota</taxon>
        <taxon>Clostridia</taxon>
        <taxon>Eubacteriales</taxon>
        <taxon>Clostridiaceae</taxon>
        <taxon>Clostridium</taxon>
    </lineage>
</organism>